<evidence type="ECO:0000256" key="2">
    <source>
        <dbReference type="SAM" id="Phobius"/>
    </source>
</evidence>
<dbReference type="SMART" id="SM00287">
    <property type="entry name" value="SH3b"/>
    <property type="match status" value="1"/>
</dbReference>
<feature type="transmembrane region" description="Helical" evidence="2">
    <location>
        <begin position="6"/>
        <end position="25"/>
    </location>
</feature>
<dbReference type="PROSITE" id="PS50005">
    <property type="entry name" value="TPR"/>
    <property type="match status" value="1"/>
</dbReference>
<evidence type="ECO:0000313" key="4">
    <source>
        <dbReference type="EMBL" id="TYB31965.1"/>
    </source>
</evidence>
<feature type="transmembrane region" description="Helical" evidence="2">
    <location>
        <begin position="127"/>
        <end position="146"/>
    </location>
</feature>
<reference evidence="4" key="1">
    <citation type="submission" date="2019-08" db="EMBL/GenBank/DDBJ databases">
        <title>Genomic characterization of a novel candidate phylum (ARYD3) from a high temperature, high salinity tertiary oil reservoir in north central Oklahoma, USA.</title>
        <authorList>
            <person name="Youssef N.H."/>
            <person name="Yadav A."/>
            <person name="Elshahed M.S."/>
        </authorList>
    </citation>
    <scope>NUCLEOTIDE SEQUENCE [LARGE SCALE GENOMIC DNA]</scope>
    <source>
        <strain evidence="4">ARYD3</strain>
    </source>
</reference>
<proteinExistence type="predicted"/>
<dbReference type="Gene3D" id="1.25.40.10">
    <property type="entry name" value="Tetratricopeptide repeat domain"/>
    <property type="match status" value="1"/>
</dbReference>
<name>A0A5D0MJ63_9BACT</name>
<dbReference type="SUPFAM" id="SSF48452">
    <property type="entry name" value="TPR-like"/>
    <property type="match status" value="1"/>
</dbReference>
<keyword evidence="2" id="KW-0812">Transmembrane</keyword>
<dbReference type="InterPro" id="IPR019734">
    <property type="entry name" value="TPR_rpt"/>
</dbReference>
<dbReference type="InterPro" id="IPR003646">
    <property type="entry name" value="SH3-like_bac-type"/>
</dbReference>
<protein>
    <submittedName>
        <fullName evidence="4">Tetratricopeptide repeat protein</fullName>
    </submittedName>
</protein>
<accession>A0A5D0MJ63</accession>
<keyword evidence="2" id="KW-1133">Transmembrane helix</keyword>
<evidence type="ECO:0000256" key="1">
    <source>
        <dbReference type="PROSITE-ProRule" id="PRU00339"/>
    </source>
</evidence>
<dbReference type="EMBL" id="VSIX01000014">
    <property type="protein sequence ID" value="TYB31965.1"/>
    <property type="molecule type" value="Genomic_DNA"/>
</dbReference>
<keyword evidence="2" id="KW-0472">Membrane</keyword>
<dbReference type="AlphaFoldDB" id="A0A5D0MJ63"/>
<evidence type="ECO:0000313" key="5">
    <source>
        <dbReference type="Proteomes" id="UP000324143"/>
    </source>
</evidence>
<comment type="caution">
    <text evidence="4">The sequence shown here is derived from an EMBL/GenBank/DDBJ whole genome shotgun (WGS) entry which is preliminary data.</text>
</comment>
<gene>
    <name evidence="4" type="ORF">FXF47_01430</name>
</gene>
<keyword evidence="5" id="KW-1185">Reference proteome</keyword>
<feature type="transmembrane region" description="Helical" evidence="2">
    <location>
        <begin position="158"/>
        <end position="181"/>
    </location>
</feature>
<feature type="repeat" description="TPR" evidence="1">
    <location>
        <begin position="58"/>
        <end position="91"/>
    </location>
</feature>
<dbReference type="InterPro" id="IPR011990">
    <property type="entry name" value="TPR-like_helical_dom_sf"/>
</dbReference>
<feature type="domain" description="SH3b" evidence="3">
    <location>
        <begin position="179"/>
        <end position="246"/>
    </location>
</feature>
<sequence length="248" mass="28893">MGDKKYLYLIIIILLFTGFVFSDALKAKAERANKLYQQQKYEKALEIYKSIEKEVDSFGIYYNIANTYFKMDNMAHAKLYYLKALKIKPDSKTALTNLKLVRGRLKNQIKTPDKNLFNKILEKISHIFNLNISAFLSFLLMMISSVVFYSKKFKNRKIILSVSIFLLILFIFFTGISYLNYSRVNYVYLNKKTEAKSEPNADSTSVFTVHGGNEFHIKNRTGDWYLIVLKNGYTGWIKVNNQNQIGQI</sequence>
<evidence type="ECO:0000259" key="3">
    <source>
        <dbReference type="PROSITE" id="PS51781"/>
    </source>
</evidence>
<keyword evidence="1" id="KW-0802">TPR repeat</keyword>
<organism evidence="4 5">
    <name type="scientific">Candidatus Mcinerneyibacterium aminivorans</name>
    <dbReference type="NCBI Taxonomy" id="2703815"/>
    <lineage>
        <taxon>Bacteria</taxon>
        <taxon>Candidatus Macinerneyibacteriota</taxon>
        <taxon>Candidatus Mcinerneyibacteria</taxon>
        <taxon>Candidatus Mcinerneyibacteriales</taxon>
        <taxon>Candidatus Mcinerneyibacteriaceae</taxon>
        <taxon>Candidatus Mcinerneyibacterium</taxon>
    </lineage>
</organism>
<dbReference type="Gene3D" id="2.30.30.40">
    <property type="entry name" value="SH3 Domains"/>
    <property type="match status" value="1"/>
</dbReference>
<dbReference type="Pfam" id="PF08239">
    <property type="entry name" value="SH3_3"/>
    <property type="match status" value="1"/>
</dbReference>
<dbReference type="Pfam" id="PF13181">
    <property type="entry name" value="TPR_8"/>
    <property type="match status" value="1"/>
</dbReference>
<dbReference type="Proteomes" id="UP000324143">
    <property type="component" value="Unassembled WGS sequence"/>
</dbReference>
<dbReference type="SMART" id="SM00028">
    <property type="entry name" value="TPR"/>
    <property type="match status" value="2"/>
</dbReference>
<dbReference type="PROSITE" id="PS51781">
    <property type="entry name" value="SH3B"/>
    <property type="match status" value="1"/>
</dbReference>